<dbReference type="PANTHER" id="PTHR48081:SF13">
    <property type="entry name" value="ALPHA_BETA HYDROLASE"/>
    <property type="match status" value="1"/>
</dbReference>
<comment type="caution">
    <text evidence="4">The sequence shown here is derived from an EMBL/GenBank/DDBJ whole genome shotgun (WGS) entry which is preliminary data.</text>
</comment>
<dbReference type="InterPro" id="IPR050300">
    <property type="entry name" value="GDXG_lipolytic_enzyme"/>
</dbReference>
<protein>
    <submittedName>
        <fullName evidence="4">Peptidase S9</fullName>
    </submittedName>
</protein>
<dbReference type="InterPro" id="IPR029058">
    <property type="entry name" value="AB_hydrolase_fold"/>
</dbReference>
<proteinExistence type="predicted"/>
<reference evidence="5" key="1">
    <citation type="submission" date="2017-08" db="EMBL/GenBank/DDBJ databases">
        <title>A dynamic microbial community with high functional redundancy inhabits the cold, oxic subseafloor aquifer.</title>
        <authorList>
            <person name="Tully B.J."/>
            <person name="Wheat C.G."/>
            <person name="Glazer B.T."/>
            <person name="Huber J.A."/>
        </authorList>
    </citation>
    <scope>NUCLEOTIDE SEQUENCE [LARGE SCALE GENOMIC DNA]</scope>
</reference>
<accession>A0A2A4XAE7</accession>
<dbReference type="InterPro" id="IPR049492">
    <property type="entry name" value="BD-FAE-like_dom"/>
</dbReference>
<evidence type="ECO:0000256" key="1">
    <source>
        <dbReference type="ARBA" id="ARBA00022801"/>
    </source>
</evidence>
<dbReference type="AlphaFoldDB" id="A0A2A4XAE7"/>
<dbReference type="SMR" id="A0A2A4XAE7"/>
<name>A0A2A4XAE7_9GAMM</name>
<dbReference type="Pfam" id="PF20434">
    <property type="entry name" value="BD-FAE"/>
    <property type="match status" value="1"/>
</dbReference>
<dbReference type="GO" id="GO:0016787">
    <property type="term" value="F:hydrolase activity"/>
    <property type="evidence" value="ECO:0007669"/>
    <property type="project" value="UniProtKB-KW"/>
</dbReference>
<dbReference type="Gene3D" id="3.40.50.1820">
    <property type="entry name" value="alpha/beta hydrolase"/>
    <property type="match status" value="1"/>
</dbReference>
<keyword evidence="1" id="KW-0378">Hydrolase</keyword>
<feature type="chain" id="PRO_5013105374" evidence="2">
    <location>
        <begin position="29"/>
        <end position="287"/>
    </location>
</feature>
<evidence type="ECO:0000259" key="3">
    <source>
        <dbReference type="Pfam" id="PF20434"/>
    </source>
</evidence>
<gene>
    <name evidence="4" type="ORF">COB20_05385</name>
</gene>
<dbReference type="EMBL" id="NVUL01000021">
    <property type="protein sequence ID" value="PCI79119.1"/>
    <property type="molecule type" value="Genomic_DNA"/>
</dbReference>
<keyword evidence="2" id="KW-0732">Signal</keyword>
<sequence length="287" mass="31174">MQVYRRIAMLKRAIINSFILSASLIVMAVNSYASESIDADVVYGHKDGMALVYDVIKPAEPNGAAIVFMVSGGWYSRWAPPENRAEQFAYMLDEGFTVIPVHHGSAPRYYVPEAYADVSRAIRHIKMHGDRHGIDTNRIGVFGGSAGGHLSLMLGLNSDQGKADAQDEVMRQDNSVAAVVAYFPPVDLREITGPNDRFPALNFSQDKAAAISPILYADAGDPPTLLIHGDADELVNISNSEIMHAEFKKQSVTSEFITIPGAGHGFRGEDADTAAAASLAWFTKYLL</sequence>
<dbReference type="SUPFAM" id="SSF53474">
    <property type="entry name" value="alpha/beta-Hydrolases"/>
    <property type="match status" value="1"/>
</dbReference>
<dbReference type="Proteomes" id="UP000218767">
    <property type="component" value="Unassembled WGS sequence"/>
</dbReference>
<evidence type="ECO:0000313" key="4">
    <source>
        <dbReference type="EMBL" id="PCI79119.1"/>
    </source>
</evidence>
<evidence type="ECO:0000313" key="5">
    <source>
        <dbReference type="Proteomes" id="UP000218767"/>
    </source>
</evidence>
<organism evidence="4 5">
    <name type="scientific">SAR86 cluster bacterium</name>
    <dbReference type="NCBI Taxonomy" id="2030880"/>
    <lineage>
        <taxon>Bacteria</taxon>
        <taxon>Pseudomonadati</taxon>
        <taxon>Pseudomonadota</taxon>
        <taxon>Gammaproteobacteria</taxon>
        <taxon>SAR86 cluster</taxon>
    </lineage>
</organism>
<evidence type="ECO:0000256" key="2">
    <source>
        <dbReference type="SAM" id="SignalP"/>
    </source>
</evidence>
<feature type="signal peptide" evidence="2">
    <location>
        <begin position="1"/>
        <end position="28"/>
    </location>
</feature>
<dbReference type="PANTHER" id="PTHR48081">
    <property type="entry name" value="AB HYDROLASE SUPERFAMILY PROTEIN C4A8.06C"/>
    <property type="match status" value="1"/>
</dbReference>
<dbReference type="ESTHER" id="9gamm-a0a2a4xae7">
    <property type="family name" value="BD-FAE"/>
</dbReference>
<feature type="domain" description="BD-FAE-like" evidence="3">
    <location>
        <begin position="58"/>
        <end position="245"/>
    </location>
</feature>